<name>A0A8S5TKJ4_9CAUD</name>
<sequence>MRQYGRRYRLEIGNSTQSIVIDNLAISFNIEKTISEEPNTSKIEIYNLNANNRNQIANKIFNQVKLFAGYDEPRLIFAGQITQAYTSRNDLDFITHIECGDGQNDYSKSRVYTTLKAGVKDSDVVNMCVKAMSSSKQGVVDLPKDKALPRCKVLSGDIKDYLKHVAKNNDANWHILDGNLNILPKNKILSDSEGFILSEKTGLINSPEKTDDGLRVTCLLNPKLNIGSLVRIQSILSEYDGDYKITQLTHSGDFLNDTWQTELIAINGKFHKVEKK</sequence>
<organism evidence="1">
    <name type="scientific">Siphoviridae sp. ctSmR6</name>
    <dbReference type="NCBI Taxonomy" id="2827873"/>
    <lineage>
        <taxon>Viruses</taxon>
        <taxon>Duplodnaviria</taxon>
        <taxon>Heunggongvirae</taxon>
        <taxon>Uroviricota</taxon>
        <taxon>Caudoviricetes</taxon>
    </lineage>
</organism>
<accession>A0A8S5TKJ4</accession>
<dbReference type="EMBL" id="BK032844">
    <property type="protein sequence ID" value="DAF63822.1"/>
    <property type="molecule type" value="Genomic_DNA"/>
</dbReference>
<protein>
    <submittedName>
        <fullName evidence="1">43 kDa tail protein</fullName>
    </submittedName>
</protein>
<dbReference type="Pfam" id="PF22759">
    <property type="entry name" value="E217_GP41"/>
    <property type="match status" value="1"/>
</dbReference>
<dbReference type="InterPro" id="IPR054496">
    <property type="entry name" value="E217_GP41"/>
</dbReference>
<reference evidence="1" key="1">
    <citation type="journal article" date="2021" name="Proc. Natl. Acad. Sci. U.S.A.">
        <title>A Catalog of Tens of Thousands of Viruses from Human Metagenomes Reveals Hidden Associations with Chronic Diseases.</title>
        <authorList>
            <person name="Tisza M.J."/>
            <person name="Buck C.B."/>
        </authorList>
    </citation>
    <scope>NUCLEOTIDE SEQUENCE</scope>
    <source>
        <strain evidence="1">CtSmR6</strain>
    </source>
</reference>
<proteinExistence type="predicted"/>
<evidence type="ECO:0000313" key="1">
    <source>
        <dbReference type="EMBL" id="DAF63822.1"/>
    </source>
</evidence>
<dbReference type="NCBIfam" id="NF047561">
    <property type="entry name" value="orf58_phage_fam"/>
    <property type="match status" value="1"/>
</dbReference>